<name>A0AAU9LH72_9ASTR</name>
<accession>A0AAU9LH72</accession>
<dbReference type="EMBL" id="CAKMRJ010000001">
    <property type="protein sequence ID" value="CAH1413405.1"/>
    <property type="molecule type" value="Genomic_DNA"/>
</dbReference>
<sequence length="88" mass="10145">MLTTLQKRNICKLYLHPSPLQDLDLMLHIASMVLQEDYERHTIGAVALKTLIIIHQALKEVDPTLQEELHIIKRMDTTISILSTCRLL</sequence>
<protein>
    <submittedName>
        <fullName evidence="1">Uncharacterized protein</fullName>
    </submittedName>
</protein>
<organism evidence="1 2">
    <name type="scientific">Lactuca virosa</name>
    <dbReference type="NCBI Taxonomy" id="75947"/>
    <lineage>
        <taxon>Eukaryota</taxon>
        <taxon>Viridiplantae</taxon>
        <taxon>Streptophyta</taxon>
        <taxon>Embryophyta</taxon>
        <taxon>Tracheophyta</taxon>
        <taxon>Spermatophyta</taxon>
        <taxon>Magnoliopsida</taxon>
        <taxon>eudicotyledons</taxon>
        <taxon>Gunneridae</taxon>
        <taxon>Pentapetalae</taxon>
        <taxon>asterids</taxon>
        <taxon>campanulids</taxon>
        <taxon>Asterales</taxon>
        <taxon>Asteraceae</taxon>
        <taxon>Cichorioideae</taxon>
        <taxon>Cichorieae</taxon>
        <taxon>Lactucinae</taxon>
        <taxon>Lactuca</taxon>
    </lineage>
</organism>
<reference evidence="1 2" key="1">
    <citation type="submission" date="2022-01" db="EMBL/GenBank/DDBJ databases">
        <authorList>
            <person name="Xiong W."/>
            <person name="Schranz E."/>
        </authorList>
    </citation>
    <scope>NUCLEOTIDE SEQUENCE [LARGE SCALE GENOMIC DNA]</scope>
</reference>
<keyword evidence="2" id="KW-1185">Reference proteome</keyword>
<evidence type="ECO:0000313" key="1">
    <source>
        <dbReference type="EMBL" id="CAH1413405.1"/>
    </source>
</evidence>
<proteinExistence type="predicted"/>
<comment type="caution">
    <text evidence="1">The sequence shown here is derived from an EMBL/GenBank/DDBJ whole genome shotgun (WGS) entry which is preliminary data.</text>
</comment>
<dbReference type="Proteomes" id="UP001157418">
    <property type="component" value="Unassembled WGS sequence"/>
</dbReference>
<gene>
    <name evidence="1" type="ORF">LVIROSA_LOCUS1368</name>
</gene>
<evidence type="ECO:0000313" key="2">
    <source>
        <dbReference type="Proteomes" id="UP001157418"/>
    </source>
</evidence>
<dbReference type="AlphaFoldDB" id="A0AAU9LH72"/>